<comment type="caution">
    <text evidence="2">The sequence shown here is derived from an EMBL/GenBank/DDBJ whole genome shotgun (WGS) entry which is preliminary data.</text>
</comment>
<protein>
    <submittedName>
        <fullName evidence="2">Uncharacterized protein</fullName>
    </submittedName>
</protein>
<feature type="compositionally biased region" description="Polar residues" evidence="1">
    <location>
        <begin position="34"/>
        <end position="48"/>
    </location>
</feature>
<gene>
    <name evidence="2" type="ORF">CUMW_269130</name>
</gene>
<accession>A0A2H5QXN6</accession>
<dbReference type="EMBL" id="BDQV01001081">
    <property type="protein sequence ID" value="GAY69065.1"/>
    <property type="molecule type" value="Genomic_DNA"/>
</dbReference>
<proteinExistence type="predicted"/>
<evidence type="ECO:0000313" key="2">
    <source>
        <dbReference type="EMBL" id="GAY69065.1"/>
    </source>
</evidence>
<reference evidence="2 3" key="1">
    <citation type="journal article" date="2017" name="Front. Genet.">
        <title>Draft sequencing of the heterozygous diploid genome of Satsuma (Citrus unshiu Marc.) using a hybrid assembly approach.</title>
        <authorList>
            <person name="Shimizu T."/>
            <person name="Tanizawa Y."/>
            <person name="Mochizuki T."/>
            <person name="Nagasaki H."/>
            <person name="Yoshioka T."/>
            <person name="Toyoda A."/>
            <person name="Fujiyama A."/>
            <person name="Kaminuma E."/>
            <person name="Nakamura Y."/>
        </authorList>
    </citation>
    <scope>NUCLEOTIDE SEQUENCE [LARGE SCALE GENOMIC DNA]</scope>
    <source>
        <strain evidence="3">cv. Miyagawa wase</strain>
    </source>
</reference>
<keyword evidence="3" id="KW-1185">Reference proteome</keyword>
<name>A0A2H5QXN6_CITUN</name>
<organism evidence="2 3">
    <name type="scientific">Citrus unshiu</name>
    <name type="common">Satsuma mandarin</name>
    <name type="synonym">Citrus nobilis var. unshiu</name>
    <dbReference type="NCBI Taxonomy" id="55188"/>
    <lineage>
        <taxon>Eukaryota</taxon>
        <taxon>Viridiplantae</taxon>
        <taxon>Streptophyta</taxon>
        <taxon>Embryophyta</taxon>
        <taxon>Tracheophyta</taxon>
        <taxon>Spermatophyta</taxon>
        <taxon>Magnoliopsida</taxon>
        <taxon>eudicotyledons</taxon>
        <taxon>Gunneridae</taxon>
        <taxon>Pentapetalae</taxon>
        <taxon>rosids</taxon>
        <taxon>malvids</taxon>
        <taxon>Sapindales</taxon>
        <taxon>Rutaceae</taxon>
        <taxon>Aurantioideae</taxon>
        <taxon>Citrus</taxon>
    </lineage>
</organism>
<sequence length="154" mass="17290">MNLTGRAWYRSEAWKPTVITQLSSSPETDRNAGDLSSKTRGQNLFSPPSISPEFGHTSSWVLLLTSPASFPDQPRHLKRQDYRRSTTGKLADFGASIHRRHRAWRLTATTIGLTEEDPQNENQPADVVDTESGHYHYFVGILVIAEIEDKVGNL</sequence>
<evidence type="ECO:0000256" key="1">
    <source>
        <dbReference type="SAM" id="MobiDB-lite"/>
    </source>
</evidence>
<feature type="region of interest" description="Disordered" evidence="1">
    <location>
        <begin position="20"/>
        <end position="49"/>
    </location>
</feature>
<dbReference type="Proteomes" id="UP000236630">
    <property type="component" value="Unassembled WGS sequence"/>
</dbReference>
<evidence type="ECO:0000313" key="3">
    <source>
        <dbReference type="Proteomes" id="UP000236630"/>
    </source>
</evidence>
<dbReference type="AlphaFoldDB" id="A0A2H5QXN6"/>